<evidence type="ECO:0000313" key="4">
    <source>
        <dbReference type="EMBL" id="MTR85136.1"/>
    </source>
</evidence>
<reference evidence="4 8" key="3">
    <citation type="journal article" date="2019" name="Nat. Med.">
        <title>A library of human gut bacterial isolates paired with longitudinal multiomics data enables mechanistic microbiome research.</title>
        <authorList>
            <person name="Poyet M."/>
            <person name="Groussin M."/>
            <person name="Gibbons S.M."/>
            <person name="Avila-Pacheco J."/>
            <person name="Jiang X."/>
            <person name="Kearney S.M."/>
            <person name="Perrotta A.R."/>
            <person name="Berdy B."/>
            <person name="Zhao S."/>
            <person name="Lieberman T.D."/>
            <person name="Swanson P.K."/>
            <person name="Smith M."/>
            <person name="Roesemann S."/>
            <person name="Alexander J.E."/>
            <person name="Rich S.A."/>
            <person name="Livny J."/>
            <person name="Vlamakis H."/>
            <person name="Clish C."/>
            <person name="Bullock K."/>
            <person name="Deik A."/>
            <person name="Scott J."/>
            <person name="Pierce K.A."/>
            <person name="Xavier R.J."/>
            <person name="Alm E.J."/>
        </authorList>
    </citation>
    <scope>NUCLEOTIDE SEQUENCE [LARGE SCALE GENOMIC DNA]</scope>
    <source>
        <strain evidence="4 8">BIOML-A1</strain>
    </source>
</reference>
<dbReference type="AlphaFoldDB" id="A0A173TAI0"/>
<evidence type="ECO:0000313" key="5">
    <source>
        <dbReference type="EMBL" id="RHC16168.1"/>
    </source>
</evidence>
<evidence type="ECO:0000313" key="6">
    <source>
        <dbReference type="Proteomes" id="UP000095350"/>
    </source>
</evidence>
<feature type="signal peptide" evidence="2">
    <location>
        <begin position="1"/>
        <end position="25"/>
    </location>
</feature>
<accession>A0A173TAI0</accession>
<dbReference type="Proteomes" id="UP000283513">
    <property type="component" value="Unassembled WGS sequence"/>
</dbReference>
<protein>
    <submittedName>
        <fullName evidence="4">Substrate-binding domain-containing protein</fullName>
    </submittedName>
    <submittedName>
        <fullName evidence="5">Sugar ABC transporter substrate-binding protein</fullName>
    </submittedName>
</protein>
<dbReference type="SUPFAM" id="SSF53822">
    <property type="entry name" value="Periplasmic binding protein-like I"/>
    <property type="match status" value="1"/>
</dbReference>
<evidence type="ECO:0000256" key="1">
    <source>
        <dbReference type="SAM" id="MobiDB-lite"/>
    </source>
</evidence>
<keyword evidence="2" id="KW-0732">Signal</keyword>
<dbReference type="EMBL" id="QSHO01000010">
    <property type="protein sequence ID" value="RHC16168.1"/>
    <property type="molecule type" value="Genomic_DNA"/>
</dbReference>
<organism evidence="3 6">
    <name type="scientific">Roseburia intestinalis</name>
    <dbReference type="NCBI Taxonomy" id="166486"/>
    <lineage>
        <taxon>Bacteria</taxon>
        <taxon>Bacillati</taxon>
        <taxon>Bacillota</taxon>
        <taxon>Clostridia</taxon>
        <taxon>Lachnospirales</taxon>
        <taxon>Lachnospiraceae</taxon>
        <taxon>Roseburia</taxon>
    </lineage>
</organism>
<dbReference type="EMBL" id="WNAJ01000008">
    <property type="protein sequence ID" value="MTR85136.1"/>
    <property type="molecule type" value="Genomic_DNA"/>
</dbReference>
<evidence type="ECO:0000256" key="2">
    <source>
        <dbReference type="SAM" id="SignalP"/>
    </source>
</evidence>
<evidence type="ECO:0000313" key="7">
    <source>
        <dbReference type="Proteomes" id="UP000283513"/>
    </source>
</evidence>
<evidence type="ECO:0000313" key="3">
    <source>
        <dbReference type="EMBL" id="CUM99136.1"/>
    </source>
</evidence>
<proteinExistence type="predicted"/>
<dbReference type="STRING" id="166486.ERS852572_01412"/>
<name>A0A173TAI0_9FIRM</name>
<feature type="chain" id="PRO_5038212899" evidence="2">
    <location>
        <begin position="26"/>
        <end position="404"/>
    </location>
</feature>
<gene>
    <name evidence="5" type="ORF">DW856_12065</name>
    <name evidence="3" type="ORF">ERS852572_01412</name>
    <name evidence="4" type="ORF">GMD50_08685</name>
</gene>
<dbReference type="Gene3D" id="3.40.50.2300">
    <property type="match status" value="1"/>
</dbReference>
<reference evidence="3 6" key="1">
    <citation type="submission" date="2015-09" db="EMBL/GenBank/DDBJ databases">
        <authorList>
            <consortium name="Pathogen Informatics"/>
        </authorList>
    </citation>
    <scope>NUCLEOTIDE SEQUENCE [LARGE SCALE GENOMIC DNA]</scope>
    <source>
        <strain evidence="3 6">2789STDY5834960</strain>
    </source>
</reference>
<dbReference type="PaxDb" id="166486-ERS852572_01412"/>
<dbReference type="RefSeq" id="WP_015520065.1">
    <property type="nucleotide sequence ID" value="NZ_CABIYH010000009.1"/>
</dbReference>
<dbReference type="OrthoDB" id="2056800at2"/>
<dbReference type="EMBL" id="CYXZ01000009">
    <property type="protein sequence ID" value="CUM99136.1"/>
    <property type="molecule type" value="Genomic_DNA"/>
</dbReference>
<feature type="compositionally biased region" description="Polar residues" evidence="1">
    <location>
        <begin position="33"/>
        <end position="47"/>
    </location>
</feature>
<reference evidence="5 7" key="2">
    <citation type="submission" date="2018-08" db="EMBL/GenBank/DDBJ databases">
        <title>A genome reference for cultivated species of the human gut microbiota.</title>
        <authorList>
            <person name="Zou Y."/>
            <person name="Xue W."/>
            <person name="Luo G."/>
        </authorList>
    </citation>
    <scope>NUCLEOTIDE SEQUENCE [LARGE SCALE GENOMIC DNA]</scope>
    <source>
        <strain evidence="5 7">AM37-1AC</strain>
    </source>
</reference>
<sequence>MKRTMKKMVSLGLVAAISLTMLVGCGNSKETADNTASDNTANDTSDTSVKEETKTAENAKIGVLVQDVSGEEALGFRTYYEDYVANQYGVTFTYTDELKDAASEKSAIEKFASQGYQAVISLSSNDRALQIETCEENQIYYAVAAGTLDQEQFEKYKTNEYFLGQVGPSMDTEYEAGVEMGRFFAEKGIKTAAIYGAFIPNPMHVYRVAGVLSGLGLSYDGATEEGEVVGKIFTDQSVDLSKISGDIQIVSYLQGYGDTTTDEINAAIQAKPEAFISVGMATTFFTQQLNAAGIEFSDIDSFTQSNGEAITNGKLVYLAGKYSSSVGPAFALVLNAINGNVIRDEQGNAVSLSQNYQVATDEATFDEFYKSDNGDNPIYNKETLDQIIGESVTFDEINELVTSK</sequence>
<evidence type="ECO:0000313" key="8">
    <source>
        <dbReference type="Proteomes" id="UP000478483"/>
    </source>
</evidence>
<dbReference type="InterPro" id="IPR028082">
    <property type="entry name" value="Peripla_BP_I"/>
</dbReference>
<feature type="region of interest" description="Disordered" evidence="1">
    <location>
        <begin position="30"/>
        <end position="53"/>
    </location>
</feature>
<dbReference type="PROSITE" id="PS51257">
    <property type="entry name" value="PROKAR_LIPOPROTEIN"/>
    <property type="match status" value="1"/>
</dbReference>
<dbReference type="Proteomes" id="UP000095350">
    <property type="component" value="Unassembled WGS sequence"/>
</dbReference>
<dbReference type="Proteomes" id="UP000478483">
    <property type="component" value="Unassembled WGS sequence"/>
</dbReference>